<evidence type="ECO:0008006" key="8">
    <source>
        <dbReference type="Google" id="ProtNLM"/>
    </source>
</evidence>
<accession>A0A9D4GM65</accession>
<evidence type="ECO:0000313" key="7">
    <source>
        <dbReference type="Proteomes" id="UP000828390"/>
    </source>
</evidence>
<protein>
    <recommendedName>
        <fullName evidence="8">Protein-S-isoprenylcysteine O-methyltransferase</fullName>
    </recommendedName>
</protein>
<evidence type="ECO:0000256" key="5">
    <source>
        <dbReference type="SAM" id="Phobius"/>
    </source>
</evidence>
<sequence length="85" mass="9789">MEMLKNSHSVMPDSWSAMLVLEIILCNPVCLIGYTIVSWRFFNESMYEEEIALLNFFGEDYSDYQRRVGTGIPFIKGFDGSGHKI</sequence>
<dbReference type="Proteomes" id="UP000828390">
    <property type="component" value="Unassembled WGS sequence"/>
</dbReference>
<dbReference type="PANTHER" id="PTHR12714:SF9">
    <property type="entry name" value="PROTEIN-S-ISOPRENYLCYSTEINE O-METHYLTRANSFERASE"/>
    <property type="match status" value="1"/>
</dbReference>
<comment type="caution">
    <text evidence="6">The sequence shown here is derived from an EMBL/GenBank/DDBJ whole genome shotgun (WGS) entry which is preliminary data.</text>
</comment>
<dbReference type="GO" id="GO:0016020">
    <property type="term" value="C:membrane"/>
    <property type="evidence" value="ECO:0007669"/>
    <property type="project" value="UniProtKB-SubCell"/>
</dbReference>
<dbReference type="Gene3D" id="1.20.120.1630">
    <property type="match status" value="1"/>
</dbReference>
<name>A0A9D4GM65_DREPO</name>
<dbReference type="PANTHER" id="PTHR12714">
    <property type="entry name" value="PROTEIN-S ISOPRENYLCYSTEINE O-METHYLTRANSFERASE"/>
    <property type="match status" value="1"/>
</dbReference>
<dbReference type="EMBL" id="JAIWYP010000005">
    <property type="protein sequence ID" value="KAH3817961.1"/>
    <property type="molecule type" value="Genomic_DNA"/>
</dbReference>
<keyword evidence="3 5" id="KW-1133">Transmembrane helix</keyword>
<dbReference type="GO" id="GO:0004671">
    <property type="term" value="F:protein C-terminal S-isoprenylcysteine carboxyl O-methyltransferase activity"/>
    <property type="evidence" value="ECO:0007669"/>
    <property type="project" value="TreeGrafter"/>
</dbReference>
<evidence type="ECO:0000313" key="6">
    <source>
        <dbReference type="EMBL" id="KAH3817961.1"/>
    </source>
</evidence>
<reference evidence="6" key="1">
    <citation type="journal article" date="2019" name="bioRxiv">
        <title>The Genome of the Zebra Mussel, Dreissena polymorpha: A Resource for Invasive Species Research.</title>
        <authorList>
            <person name="McCartney M.A."/>
            <person name="Auch B."/>
            <person name="Kono T."/>
            <person name="Mallez S."/>
            <person name="Zhang Y."/>
            <person name="Obille A."/>
            <person name="Becker A."/>
            <person name="Abrahante J.E."/>
            <person name="Garbe J."/>
            <person name="Badalamenti J.P."/>
            <person name="Herman A."/>
            <person name="Mangelson H."/>
            <person name="Liachko I."/>
            <person name="Sullivan S."/>
            <person name="Sone E.D."/>
            <person name="Koren S."/>
            <person name="Silverstein K.A.T."/>
            <person name="Beckman K.B."/>
            <person name="Gohl D.M."/>
        </authorList>
    </citation>
    <scope>NUCLEOTIDE SEQUENCE</scope>
    <source>
        <strain evidence="6">Duluth1</strain>
        <tissue evidence="6">Whole animal</tissue>
    </source>
</reference>
<dbReference type="GO" id="GO:0005783">
    <property type="term" value="C:endoplasmic reticulum"/>
    <property type="evidence" value="ECO:0007669"/>
    <property type="project" value="TreeGrafter"/>
</dbReference>
<evidence type="ECO:0000256" key="3">
    <source>
        <dbReference type="ARBA" id="ARBA00022989"/>
    </source>
</evidence>
<keyword evidence="7" id="KW-1185">Reference proteome</keyword>
<gene>
    <name evidence="6" type="ORF">DPMN_119546</name>
</gene>
<evidence type="ECO:0000256" key="4">
    <source>
        <dbReference type="ARBA" id="ARBA00023136"/>
    </source>
</evidence>
<proteinExistence type="predicted"/>
<feature type="transmembrane region" description="Helical" evidence="5">
    <location>
        <begin position="15"/>
        <end position="37"/>
    </location>
</feature>
<evidence type="ECO:0000256" key="1">
    <source>
        <dbReference type="ARBA" id="ARBA00004141"/>
    </source>
</evidence>
<comment type="subcellular location">
    <subcellularLocation>
        <location evidence="1">Membrane</location>
        <topology evidence="1">Multi-pass membrane protein</topology>
    </subcellularLocation>
</comment>
<keyword evidence="2 5" id="KW-0812">Transmembrane</keyword>
<evidence type="ECO:0000256" key="2">
    <source>
        <dbReference type="ARBA" id="ARBA00022692"/>
    </source>
</evidence>
<organism evidence="6 7">
    <name type="scientific">Dreissena polymorpha</name>
    <name type="common">Zebra mussel</name>
    <name type="synonym">Mytilus polymorpha</name>
    <dbReference type="NCBI Taxonomy" id="45954"/>
    <lineage>
        <taxon>Eukaryota</taxon>
        <taxon>Metazoa</taxon>
        <taxon>Spiralia</taxon>
        <taxon>Lophotrochozoa</taxon>
        <taxon>Mollusca</taxon>
        <taxon>Bivalvia</taxon>
        <taxon>Autobranchia</taxon>
        <taxon>Heteroconchia</taxon>
        <taxon>Euheterodonta</taxon>
        <taxon>Imparidentia</taxon>
        <taxon>Neoheterodontei</taxon>
        <taxon>Myida</taxon>
        <taxon>Dreissenoidea</taxon>
        <taxon>Dreissenidae</taxon>
        <taxon>Dreissena</taxon>
    </lineage>
</organism>
<keyword evidence="4 5" id="KW-0472">Membrane</keyword>
<dbReference type="AlphaFoldDB" id="A0A9D4GM65"/>
<reference evidence="6" key="2">
    <citation type="submission" date="2020-11" db="EMBL/GenBank/DDBJ databases">
        <authorList>
            <person name="McCartney M.A."/>
            <person name="Auch B."/>
            <person name="Kono T."/>
            <person name="Mallez S."/>
            <person name="Becker A."/>
            <person name="Gohl D.M."/>
            <person name="Silverstein K.A.T."/>
            <person name="Koren S."/>
            <person name="Bechman K.B."/>
            <person name="Herman A."/>
            <person name="Abrahante J.E."/>
            <person name="Garbe J."/>
        </authorList>
    </citation>
    <scope>NUCLEOTIDE SEQUENCE</scope>
    <source>
        <strain evidence="6">Duluth1</strain>
        <tissue evidence="6">Whole animal</tissue>
    </source>
</reference>